<comment type="caution">
    <text evidence="2">The sequence shown here is derived from an EMBL/GenBank/DDBJ whole genome shotgun (WGS) entry which is preliminary data.</text>
</comment>
<gene>
    <name evidence="2" type="ORF">ACFSNB_14995</name>
</gene>
<name>A0ABW5CGC5_9PROT</name>
<evidence type="ECO:0000313" key="2">
    <source>
        <dbReference type="EMBL" id="MFD2235118.1"/>
    </source>
</evidence>
<dbReference type="InterPro" id="IPR005835">
    <property type="entry name" value="NTP_transferase_dom"/>
</dbReference>
<dbReference type="Proteomes" id="UP001597296">
    <property type="component" value="Unassembled WGS sequence"/>
</dbReference>
<dbReference type="SUPFAM" id="SSF53448">
    <property type="entry name" value="Nucleotide-diphospho-sugar transferases"/>
    <property type="match status" value="1"/>
</dbReference>
<accession>A0ABW5CGC5</accession>
<dbReference type="PANTHER" id="PTHR22572">
    <property type="entry name" value="SUGAR-1-PHOSPHATE GUANYL TRANSFERASE"/>
    <property type="match status" value="1"/>
</dbReference>
<evidence type="ECO:0000259" key="1">
    <source>
        <dbReference type="Pfam" id="PF00483"/>
    </source>
</evidence>
<feature type="domain" description="Nucleotidyl transferase" evidence="1">
    <location>
        <begin position="9"/>
        <end position="190"/>
    </location>
</feature>
<keyword evidence="3" id="KW-1185">Reference proteome</keyword>
<dbReference type="InterPro" id="IPR050486">
    <property type="entry name" value="Mannose-1P_guanyltransferase"/>
</dbReference>
<dbReference type="Gene3D" id="3.90.550.10">
    <property type="entry name" value="Spore Coat Polysaccharide Biosynthesis Protein SpsA, Chain A"/>
    <property type="match status" value="1"/>
</dbReference>
<sequence length="241" mass="24436">MGDLEGVDAVILAGGLGTRIRGVLGDLPKVLAPVNRRPFLDHLLDQLAALGVGRAILALGVGADRVLAHLAGRPLPLPVVSVVESAPLGTAGALRLAIAAGTTDPLLVLNGDTWLEADFAAFLAAHRAAARLGSLLCVGVEDVARYGRIDTAPDGTVARFVEKDPDHRDPGLIHGGALLLSRAGLGALAGACGPSLERDFLARLPPGSLLAHAAAGARFIDIGTPDSLARAGTVLPGETTP</sequence>
<evidence type="ECO:0000313" key="3">
    <source>
        <dbReference type="Proteomes" id="UP001597296"/>
    </source>
</evidence>
<protein>
    <submittedName>
        <fullName evidence="2">Sugar phosphate nucleotidyltransferase</fullName>
    </submittedName>
</protein>
<dbReference type="RefSeq" id="WP_377317999.1">
    <property type="nucleotide sequence ID" value="NZ_JBHUIY010000036.1"/>
</dbReference>
<dbReference type="EMBL" id="JBHUIY010000036">
    <property type="protein sequence ID" value="MFD2235118.1"/>
    <property type="molecule type" value="Genomic_DNA"/>
</dbReference>
<organism evidence="2 3">
    <name type="scientific">Phaeospirillum tilakii</name>
    <dbReference type="NCBI Taxonomy" id="741673"/>
    <lineage>
        <taxon>Bacteria</taxon>
        <taxon>Pseudomonadati</taxon>
        <taxon>Pseudomonadota</taxon>
        <taxon>Alphaproteobacteria</taxon>
        <taxon>Rhodospirillales</taxon>
        <taxon>Rhodospirillaceae</taxon>
        <taxon>Phaeospirillum</taxon>
    </lineage>
</organism>
<reference evidence="3" key="1">
    <citation type="journal article" date="2019" name="Int. J. Syst. Evol. Microbiol.">
        <title>The Global Catalogue of Microorganisms (GCM) 10K type strain sequencing project: providing services to taxonomists for standard genome sequencing and annotation.</title>
        <authorList>
            <consortium name="The Broad Institute Genomics Platform"/>
            <consortium name="The Broad Institute Genome Sequencing Center for Infectious Disease"/>
            <person name="Wu L."/>
            <person name="Ma J."/>
        </authorList>
    </citation>
    <scope>NUCLEOTIDE SEQUENCE [LARGE SCALE GENOMIC DNA]</scope>
    <source>
        <strain evidence="3">KCTC 15012</strain>
    </source>
</reference>
<dbReference type="InterPro" id="IPR029044">
    <property type="entry name" value="Nucleotide-diphossugar_trans"/>
</dbReference>
<proteinExistence type="predicted"/>
<dbReference type="Pfam" id="PF00483">
    <property type="entry name" value="NTP_transferase"/>
    <property type="match status" value="1"/>
</dbReference>